<dbReference type="PANTHER" id="PTHR47182">
    <property type="entry name" value="CELL WALL ALPHA-1,3-GLUCAN SYNTHASE AGS1-RELATED"/>
    <property type="match status" value="1"/>
</dbReference>
<dbReference type="InterPro" id="IPR013534">
    <property type="entry name" value="Starch_synth_cat_dom"/>
</dbReference>
<keyword evidence="12" id="KW-1185">Reference proteome</keyword>
<keyword evidence="3 11" id="KW-0328">Glycosyltransferase</keyword>
<dbReference type="OrthoDB" id="512920at2759"/>
<dbReference type="Pfam" id="PF26122">
    <property type="entry name" value="CBM_Mok13"/>
    <property type="match status" value="1"/>
</dbReference>
<feature type="transmembrane region" description="Helical" evidence="8">
    <location>
        <begin position="2336"/>
        <end position="2357"/>
    </location>
</feature>
<dbReference type="FunFam" id="3.40.50.2000:FF:000052">
    <property type="entry name" value="Alpha-1,3-glucan synthase Ags2"/>
    <property type="match status" value="1"/>
</dbReference>
<keyword evidence="8" id="KW-0472">Membrane</keyword>
<comment type="caution">
    <text evidence="11">The sequence shown here is derived from an EMBL/GenBank/DDBJ whole genome shotgun (WGS) entry which is preliminary data.</text>
</comment>
<dbReference type="InterPro" id="IPR058658">
    <property type="entry name" value="Mok11-13/Ags1-like_Ig_2"/>
</dbReference>
<dbReference type="InterPro" id="IPR017853">
    <property type="entry name" value="GH"/>
</dbReference>
<dbReference type="InterPro" id="IPR058655">
    <property type="entry name" value="Mok11-14/Ags1-like"/>
</dbReference>
<evidence type="ECO:0000256" key="2">
    <source>
        <dbReference type="ARBA" id="ARBA00012688"/>
    </source>
</evidence>
<feature type="compositionally biased region" description="Polar residues" evidence="7">
    <location>
        <begin position="1681"/>
        <end position="1690"/>
    </location>
</feature>
<evidence type="ECO:0000256" key="6">
    <source>
        <dbReference type="ARBA" id="ARBA00048960"/>
    </source>
</evidence>
<dbReference type="Gene3D" id="3.20.20.80">
    <property type="entry name" value="Glycosidases"/>
    <property type="match status" value="2"/>
</dbReference>
<feature type="signal peptide" evidence="9">
    <location>
        <begin position="1"/>
        <end position="18"/>
    </location>
</feature>
<dbReference type="InterPro" id="IPR058657">
    <property type="entry name" value="Mok11-13/Ags1-like_Ig"/>
</dbReference>
<feature type="transmembrane region" description="Helical" evidence="8">
    <location>
        <begin position="1067"/>
        <end position="1088"/>
    </location>
</feature>
<feature type="region of interest" description="Disordered" evidence="7">
    <location>
        <begin position="1673"/>
        <end position="1760"/>
    </location>
</feature>
<dbReference type="PANTHER" id="PTHR47182:SF2">
    <property type="entry name" value="CELL WALL ALPHA-1,3-GLUCAN SYNTHASE AGS1"/>
    <property type="match status" value="1"/>
</dbReference>
<evidence type="ECO:0000256" key="4">
    <source>
        <dbReference type="ARBA" id="ARBA00022679"/>
    </source>
</evidence>
<dbReference type="Pfam" id="PF26127">
    <property type="entry name" value="12TM_Mok13"/>
    <property type="match status" value="1"/>
</dbReference>
<feature type="transmembrane region" description="Helical" evidence="8">
    <location>
        <begin position="2069"/>
        <end position="2090"/>
    </location>
</feature>
<comment type="similarity">
    <text evidence="1">Belongs to the glycosyltransferase group 1 family.</text>
</comment>
<dbReference type="SUPFAM" id="SSF51445">
    <property type="entry name" value="(Trans)glycosidases"/>
    <property type="match status" value="1"/>
</dbReference>
<feature type="transmembrane region" description="Helical" evidence="8">
    <location>
        <begin position="2037"/>
        <end position="2057"/>
    </location>
</feature>
<dbReference type="FunFam" id="3.40.50.2000:FF:000058">
    <property type="entry name" value="Alpha-1,3-glucan synthase Ags1"/>
    <property type="match status" value="1"/>
</dbReference>
<feature type="chain" id="PRO_5040764059" description="alpha-1,3-glucan synthase" evidence="9">
    <location>
        <begin position="19"/>
        <end position="2368"/>
    </location>
</feature>
<feature type="transmembrane region" description="Helical" evidence="8">
    <location>
        <begin position="1944"/>
        <end position="1964"/>
    </location>
</feature>
<dbReference type="GO" id="GO:0009277">
    <property type="term" value="C:fungal-type cell wall"/>
    <property type="evidence" value="ECO:0007669"/>
    <property type="project" value="TreeGrafter"/>
</dbReference>
<evidence type="ECO:0000256" key="1">
    <source>
        <dbReference type="ARBA" id="ARBA00006122"/>
    </source>
</evidence>
<keyword evidence="5" id="KW-0961">Cell wall biogenesis/degradation</keyword>
<evidence type="ECO:0000256" key="5">
    <source>
        <dbReference type="ARBA" id="ARBA00023316"/>
    </source>
</evidence>
<evidence type="ECO:0000313" key="11">
    <source>
        <dbReference type="EMBL" id="KAJ4387917.1"/>
    </source>
</evidence>
<keyword evidence="8" id="KW-0812">Transmembrane</keyword>
<feature type="transmembrane region" description="Helical" evidence="8">
    <location>
        <begin position="2110"/>
        <end position="2134"/>
    </location>
</feature>
<feature type="transmembrane region" description="Helical" evidence="8">
    <location>
        <begin position="2294"/>
        <end position="2316"/>
    </location>
</feature>
<dbReference type="InterPro" id="IPR058654">
    <property type="entry name" value="Mok11-14/Ags1-like_TM"/>
</dbReference>
<dbReference type="InterPro" id="IPR058659">
    <property type="entry name" value="Mok11-13/Ags1-like_CBM"/>
</dbReference>
<proteinExistence type="inferred from homology"/>
<dbReference type="InterPro" id="IPR058656">
    <property type="entry name" value="Mok11-13/Ags1-like_GH"/>
</dbReference>
<dbReference type="FunFam" id="3.20.20.80:FF:000073">
    <property type="entry name" value="Alpha-1,3-glucan synthase Ags2"/>
    <property type="match status" value="1"/>
</dbReference>
<organism evidence="11 12">
    <name type="scientific">Gnomoniopsis smithogilvyi</name>
    <dbReference type="NCBI Taxonomy" id="1191159"/>
    <lineage>
        <taxon>Eukaryota</taxon>
        <taxon>Fungi</taxon>
        <taxon>Dikarya</taxon>
        <taxon>Ascomycota</taxon>
        <taxon>Pezizomycotina</taxon>
        <taxon>Sordariomycetes</taxon>
        <taxon>Sordariomycetidae</taxon>
        <taxon>Diaporthales</taxon>
        <taxon>Gnomoniaceae</taxon>
        <taxon>Gnomoniopsis</taxon>
    </lineage>
</organism>
<dbReference type="GO" id="GO:0070600">
    <property type="term" value="P:fungal-type cell wall (1-&gt;3)-alpha-glucan biosynthetic process"/>
    <property type="evidence" value="ECO:0007669"/>
    <property type="project" value="TreeGrafter"/>
</dbReference>
<dbReference type="EMBL" id="JAPEVB010000005">
    <property type="protein sequence ID" value="KAJ4387917.1"/>
    <property type="molecule type" value="Genomic_DNA"/>
</dbReference>
<protein>
    <recommendedName>
        <fullName evidence="2">alpha-1,3-glucan synthase</fullName>
        <ecNumber evidence="2">2.4.1.183</ecNumber>
    </recommendedName>
</protein>
<dbReference type="EC" id="2.4.1.183" evidence="2"/>
<dbReference type="GO" id="GO:0047657">
    <property type="term" value="F:alpha-1,3-glucan synthase activity"/>
    <property type="evidence" value="ECO:0007669"/>
    <property type="project" value="UniProtKB-EC"/>
</dbReference>
<evidence type="ECO:0000259" key="10">
    <source>
        <dbReference type="SMART" id="SM00642"/>
    </source>
</evidence>
<evidence type="ECO:0000313" key="12">
    <source>
        <dbReference type="Proteomes" id="UP001140453"/>
    </source>
</evidence>
<keyword evidence="8" id="KW-1133">Transmembrane helix</keyword>
<dbReference type="CDD" id="cd03791">
    <property type="entry name" value="GT5_Glycogen_synthase_DULL1-like"/>
    <property type="match status" value="1"/>
</dbReference>
<dbReference type="InterPro" id="IPR006047">
    <property type="entry name" value="GH13_cat_dom"/>
</dbReference>
<keyword evidence="4 11" id="KW-0808">Transferase</keyword>
<feature type="domain" description="Glycosyl hydrolase family 13 catalytic" evidence="10">
    <location>
        <begin position="64"/>
        <end position="517"/>
    </location>
</feature>
<dbReference type="Pfam" id="PF26114">
    <property type="entry name" value="Ig_2_Mok13"/>
    <property type="match status" value="1"/>
</dbReference>
<name>A0A9W9CUV1_9PEZI</name>
<dbReference type="Pfam" id="PF08323">
    <property type="entry name" value="Glyco_transf_5"/>
    <property type="match status" value="1"/>
</dbReference>
<evidence type="ECO:0000256" key="8">
    <source>
        <dbReference type="SAM" id="Phobius"/>
    </source>
</evidence>
<feature type="transmembrane region" description="Helical" evidence="8">
    <location>
        <begin position="2158"/>
        <end position="2177"/>
    </location>
</feature>
<dbReference type="SUPFAM" id="SSF53756">
    <property type="entry name" value="UDP-Glycosyltransferase/glycogen phosphorylase"/>
    <property type="match status" value="1"/>
</dbReference>
<evidence type="ECO:0000256" key="9">
    <source>
        <dbReference type="SAM" id="SignalP"/>
    </source>
</evidence>
<feature type="transmembrane region" description="Helical" evidence="8">
    <location>
        <begin position="2002"/>
        <end position="2025"/>
    </location>
</feature>
<dbReference type="CDD" id="cd11323">
    <property type="entry name" value="AmyAc_AGS"/>
    <property type="match status" value="1"/>
</dbReference>
<gene>
    <name evidence="11" type="primary">ags1_2</name>
    <name evidence="11" type="ORF">N0V93_008520</name>
</gene>
<dbReference type="Pfam" id="PF26108">
    <property type="entry name" value="GH_Mok13"/>
    <property type="match status" value="1"/>
</dbReference>
<evidence type="ECO:0000256" key="3">
    <source>
        <dbReference type="ARBA" id="ARBA00022676"/>
    </source>
</evidence>
<feature type="transmembrane region" description="Helical" evidence="8">
    <location>
        <begin position="2189"/>
        <end position="2214"/>
    </location>
</feature>
<sequence length="2368" mass="263906">MFVPRGLVPLLLANLASALRYDSDFVDWNLNTNEDATDPLDYSGKWDNHTFNPSPDNWRFPFYTLFLDRYVNGDPTNDNANGSVFEQEVMGTQLRFGGDIQGVVDSLDYIQGMGIKALYIAGSPFINQPYAADSYSPLDHTLLDMHFGNITAWRNAIEEIHARGMYVILDNTVATMGDLIGFEGYLNKSAPYVPAHEHEALWKTSRRYHDFDFGTTFNTTCVDFPRLYWDNGSEVQQSVYDTFGGCYDGDFDQFGDTEAFGVYADYRRQLTKFASVQDRLREWVPDVMERLSLFSCITIQMLDIDGFRYDKATQVTVDAEGKFSSDIRKCARGVGKDNFFIPGEITGGNTFGSVYIGRGRQPDYFLDSAEQAVNLTNETATNLTFMRDEGLEALDSAAFHYSIYRSLLRFLGMDGDMEAAYDLENDWVEAWNGMLTSNDFLNANTGKFDPRHMFGVVNQDVFRWPAIEFGVERNLLGLFITTLHLPGIPLLLWGEEQAFFILDNTASNYMFGRQPIASGPAWQAHGCYSLEATLYFNMPLQDALTGCEDETVSYDHRDPSHPVRNIIKHMYFLREQYPILTDGFYLEALSKQTETIYLPGSSGVGTEQGIWSRMRNQYLGIQDLGDDSPIWLLYHNLNTSTTYTFDCTDSDSALIAPFDTGTTVKNLFFPHQELTLIDSPKKLGINGSTEYNGCYESITLEAYEFRAYVPLSEWVAPPPLITKFSPGHDTRIHTTATSNTVNITFHTNVEMDCDSFTSAISFVSDIESDITPTIDTSTIYCGNATDTQPDYVGVIASAWGWSANVTNFAPGIHQIVVKNVTTADLGSYTNTVDRFLLRFGDTTNPLVFPTTANYSSTILSKDDNGNLTLSHSAPGATWFRYSTNWRSTYSSWTPYQNTTTISELPWSGTTDQEWDGTHVIVEYWSKLLGSSSYEVHGDLDYDGPSRRFPHIFASGPFNEYGYDSGLDNVISHTAESLWEFHYMAEWPSRFQLSIWGMNPDNQPDQSFVFGDIDGDGVLDRMPPSSLVEADINITESPALPHLAYRLVIQDSTLKYGLVPVGNMYLQLVVYILLWILPIIMGLAAVQAFKRSFYKIKFNEVGVAQASAFGLLAAKAKRVIFNEKHDGASKALLVPGAAGRGDGEKRKQVLIATMEYNIDDWNIKIKIGGLGVMAQLMGTALKHQDLIWVVPCVGGIDYPVDTPAEPMFVRIMGQYYEIQVQYHKLENITFVLLDAPVFRKQSKAEPYPPRMDDMESAIYYSAWNQCIAETTNRFHVDLYHINDYHGACALLYLLPKSIPAALSLHNAEFQGMWPMRTPEESKEVCEVFNLPQQIVENYVQFGSVFNLLHAGASYLRIHQEGFGAVGVSRKYGDRSFARYPIFWGLKKVGQLPNPDPTDNAAWDPDAMAGEKPAIDQAFEAGRPELKRQAQEWAGLEQNPNAELFVFVGRWSLQKGVDLIADIFPWVLETYPQTQLICIGPMIDLYGRFAALKLAKLMEQYPTRVYSKPEFTALPPYIFSGAEFALIPSRDEPFGLVAVEFGRKGALGVGARVGGLGQMPGWWFTVESTKAAHLLHQFKNAIKAALAADQTTRAQMRAYSAKQRFPVAEWLDRLEKLQKEVTRIHDKNVKKVAKKSFMSSAKSLMNPSKEGLTGEIQLQDRMPAWMHQVPDFDDGSTIHDPSRLSTAMNSPMPSRPGTPGFDGYASPGVPSGNLDSGRMTPGSVTPSIIYSPMHDRHDSDSNTIRSYSRPFGHERNDSESPSMMSFPRPMGLGMHNNASRSSMLSVDEVVGERHDFKLQQVDPFFTDKDGEFYASFEKSLGNLDSHNSISDLCIEDYLVKSEKEWFNMFRDAKLGRGRGRSSSPSSRGASRERSRSRSMLGVFGGDRRRVSGLRNASQLSIEVPSGGTTPDNNSSDNIYNDQFELPQDYAPPEGLKKYLQYQIGEWPIYSILLAVSQVIAASSYQITLLTGTIGQPASKLYTVASIYLGATIVWYTLSRTLPLVYPLAVPFALYGIAFVILGFSPFAADDTTQGWLQNVATGFYAFASSSGGITFAFNFGTDGGSTVASWIMRLAIIQGFQQLYNIALWAWGSAISTASADSTTSPSLADSPAMLGVCLPIAFALWAIGGVLYVGLPDFYRETPGPVPELWKTLLKRKTIAWYLLAVVIQNYFLTSVYGRNWFFLFSSSAVPVWAIVLLAFAFFTVGWCVILFVLAKFSESHPWLFPMFAVGLGAPRWAQMWWGVSRTGLWLPWAGGAVASAIVSRMVWLWLGLLDGIQGAGIGMILMLTLTRVHVAAAIVAAQVLGSLATIAGRATAPDKLGPGTVFPDLSKGADAVAGSAWFWVVLFLNLGICVGYFKFFRKEQVSKP</sequence>
<keyword evidence="9" id="KW-0732">Signal</keyword>
<reference evidence="11" key="1">
    <citation type="submission" date="2022-10" db="EMBL/GenBank/DDBJ databases">
        <title>Tapping the CABI collections for fungal endophytes: first genome assemblies for Collariella, Neodidymelliopsis, Ascochyta clinopodiicola, Didymella pomorum, Didymosphaeria variabile, Neocosmospora piperis and Neocucurbitaria cava.</title>
        <authorList>
            <person name="Hill R."/>
        </authorList>
    </citation>
    <scope>NUCLEOTIDE SEQUENCE</scope>
    <source>
        <strain evidence="11">IMI 355082</strain>
    </source>
</reference>
<comment type="catalytic activity">
    <reaction evidence="6">
        <text>[(1-&gt;3)-alpha-D-glucosyl](n) + UDP-alpha-D-glucose = [(1-&gt;3)-alpha-D-glucosyl](n+1) + UDP + H(+)</text>
        <dbReference type="Rhea" id="RHEA:19749"/>
        <dbReference type="Rhea" id="RHEA-COMP:11150"/>
        <dbReference type="Rhea" id="RHEA-COMP:11151"/>
        <dbReference type="ChEBI" id="CHEBI:15378"/>
        <dbReference type="ChEBI" id="CHEBI:28100"/>
        <dbReference type="ChEBI" id="CHEBI:58223"/>
        <dbReference type="ChEBI" id="CHEBI:58885"/>
        <dbReference type="EC" id="2.4.1.183"/>
    </reaction>
</comment>
<evidence type="ECO:0000256" key="7">
    <source>
        <dbReference type="SAM" id="MobiDB-lite"/>
    </source>
</evidence>
<dbReference type="Pfam" id="PF00128">
    <property type="entry name" value="Alpha-amylase"/>
    <property type="match status" value="1"/>
</dbReference>
<dbReference type="Gene3D" id="3.40.50.2000">
    <property type="entry name" value="Glycogen Phosphorylase B"/>
    <property type="match status" value="2"/>
</dbReference>
<feature type="transmembrane region" description="Helical" evidence="8">
    <location>
        <begin position="1976"/>
        <end position="1995"/>
    </location>
</feature>
<dbReference type="Pfam" id="PF26111">
    <property type="entry name" value="Ig_Mok13"/>
    <property type="match status" value="1"/>
</dbReference>
<feature type="region of interest" description="Disordered" evidence="7">
    <location>
        <begin position="1853"/>
        <end position="1876"/>
    </location>
</feature>
<dbReference type="SMART" id="SM00642">
    <property type="entry name" value="Aamy"/>
    <property type="match status" value="1"/>
</dbReference>
<dbReference type="Proteomes" id="UP001140453">
    <property type="component" value="Unassembled WGS sequence"/>
</dbReference>
<accession>A0A9W9CUV1</accession>
<feature type="transmembrane region" description="Helical" evidence="8">
    <location>
        <begin position="2221"/>
        <end position="2237"/>
    </location>
</feature>